<dbReference type="GO" id="GO:0003676">
    <property type="term" value="F:nucleic acid binding"/>
    <property type="evidence" value="ECO:0007669"/>
    <property type="project" value="InterPro"/>
</dbReference>
<gene>
    <name evidence="1" type="ORF">GALL_54800</name>
</gene>
<dbReference type="PANTHER" id="PTHR34039:SF1">
    <property type="entry name" value="UPF0102 PROTEIN YRAN"/>
    <property type="match status" value="1"/>
</dbReference>
<reference evidence="1" key="1">
    <citation type="submission" date="2016-10" db="EMBL/GenBank/DDBJ databases">
        <title>Sequence of Gallionella enrichment culture.</title>
        <authorList>
            <person name="Poehlein A."/>
            <person name="Muehling M."/>
            <person name="Daniel R."/>
        </authorList>
    </citation>
    <scope>NUCLEOTIDE SEQUENCE</scope>
</reference>
<dbReference type="InterPro" id="IPR003509">
    <property type="entry name" value="UPF0102_YraN-like"/>
</dbReference>
<dbReference type="InterPro" id="IPR011856">
    <property type="entry name" value="tRNA_endonuc-like_dom_sf"/>
</dbReference>
<dbReference type="NCBIfam" id="NF009150">
    <property type="entry name" value="PRK12497.1-3"/>
    <property type="match status" value="1"/>
</dbReference>
<evidence type="ECO:0000313" key="1">
    <source>
        <dbReference type="EMBL" id="OIR13096.1"/>
    </source>
</evidence>
<organism evidence="1">
    <name type="scientific">mine drainage metagenome</name>
    <dbReference type="NCBI Taxonomy" id="410659"/>
    <lineage>
        <taxon>unclassified sequences</taxon>
        <taxon>metagenomes</taxon>
        <taxon>ecological metagenomes</taxon>
    </lineage>
</organism>
<dbReference type="SUPFAM" id="SSF52980">
    <property type="entry name" value="Restriction endonuclease-like"/>
    <property type="match status" value="1"/>
</dbReference>
<dbReference type="CDD" id="cd20736">
    <property type="entry name" value="PoNe_Nuclease"/>
    <property type="match status" value="1"/>
</dbReference>
<dbReference type="PANTHER" id="PTHR34039">
    <property type="entry name" value="UPF0102 PROTEIN YRAN"/>
    <property type="match status" value="1"/>
</dbReference>
<comment type="caution">
    <text evidence="1">The sequence shown here is derived from an EMBL/GenBank/DDBJ whole genome shotgun (WGS) entry which is preliminary data.</text>
</comment>
<dbReference type="AlphaFoldDB" id="A0A1J5TA18"/>
<accession>A0A1J5TA18</accession>
<dbReference type="Gene3D" id="3.40.1350.10">
    <property type="match status" value="1"/>
</dbReference>
<dbReference type="NCBIfam" id="NF009154">
    <property type="entry name" value="PRK12497.3-3"/>
    <property type="match status" value="1"/>
</dbReference>
<dbReference type="Pfam" id="PF02021">
    <property type="entry name" value="UPF0102"/>
    <property type="match status" value="1"/>
</dbReference>
<name>A0A1J5TA18_9ZZZZ</name>
<proteinExistence type="inferred from homology"/>
<protein>
    <submittedName>
        <fullName evidence="1">Uncharacterized protein</fullName>
    </submittedName>
</protein>
<dbReference type="EMBL" id="MLJW01000015">
    <property type="protein sequence ID" value="OIR13096.1"/>
    <property type="molecule type" value="Genomic_DNA"/>
</dbReference>
<dbReference type="HAMAP" id="MF_00048">
    <property type="entry name" value="UPF0102"/>
    <property type="match status" value="1"/>
</dbReference>
<sequence length="118" mass="14285">MDYRKDTGNKGENIAAQYVAEHGYTVIERNWRYKYWEVDIIASKKNKLHFIEVKTRTSERFGKPEESIRRDKMRSLKNAAEEYLYQHPEWKYIQFDVLAITLHGDETKEIFLIEDVYF</sequence>
<dbReference type="InterPro" id="IPR011335">
    <property type="entry name" value="Restrct_endonuc-II-like"/>
</dbReference>